<proteinExistence type="predicted"/>
<organism evidence="1">
    <name type="scientific">Clostridium paraputrificum</name>
    <dbReference type="NCBI Taxonomy" id="29363"/>
    <lineage>
        <taxon>Bacteria</taxon>
        <taxon>Bacillati</taxon>
        <taxon>Bacillota</taxon>
        <taxon>Clostridia</taxon>
        <taxon>Eubacteriales</taxon>
        <taxon>Clostridiaceae</taxon>
        <taxon>Clostridium</taxon>
    </lineage>
</organism>
<dbReference type="RefSeq" id="WP_156561773.1">
    <property type="nucleotide sequence ID" value="NZ_CACRTV010000057.1"/>
</dbReference>
<protein>
    <submittedName>
        <fullName evidence="1">Uncharacterized protein</fullName>
    </submittedName>
</protein>
<sequence length="162" mass="18960">MELDYHIELPFYEQPKRLESHYTSLIFPLLDSEYTDAGIIDFVTSSYEETFDLTIKVIKDEFRMKITSGELISVLLQHPYFQSRWLSPRYCRDYDDSPLAFQDFFAGAIQNGITPKWIGDMNIREFAKLGLQKGKFSTTAEFRKFIENDLLPNPVQIIKTIP</sequence>
<name>A0A6N3F646_9CLOT</name>
<gene>
    <name evidence="1" type="ORF">CPLFYP93_02408</name>
</gene>
<dbReference type="EMBL" id="CACRTV010000057">
    <property type="protein sequence ID" value="VYU47505.1"/>
    <property type="molecule type" value="Genomic_DNA"/>
</dbReference>
<reference evidence="1" key="1">
    <citation type="submission" date="2019-11" db="EMBL/GenBank/DDBJ databases">
        <authorList>
            <person name="Feng L."/>
        </authorList>
    </citation>
    <scope>NUCLEOTIDE SEQUENCE</scope>
    <source>
        <strain evidence="1">CParaputrificumLFYP93</strain>
    </source>
</reference>
<accession>A0A6N3F646</accession>
<dbReference type="AlphaFoldDB" id="A0A6N3F646"/>
<evidence type="ECO:0000313" key="1">
    <source>
        <dbReference type="EMBL" id="VYU47505.1"/>
    </source>
</evidence>